<reference evidence="1 2" key="1">
    <citation type="submission" date="2021-06" db="EMBL/GenBank/DDBJ databases">
        <title>Caerostris extrusa draft genome.</title>
        <authorList>
            <person name="Kono N."/>
            <person name="Arakawa K."/>
        </authorList>
    </citation>
    <scope>NUCLEOTIDE SEQUENCE [LARGE SCALE GENOMIC DNA]</scope>
</reference>
<gene>
    <name evidence="1" type="ORF">CEXT_173681</name>
</gene>
<evidence type="ECO:0000313" key="1">
    <source>
        <dbReference type="EMBL" id="GIY63719.1"/>
    </source>
</evidence>
<dbReference type="Proteomes" id="UP001054945">
    <property type="component" value="Unassembled WGS sequence"/>
</dbReference>
<dbReference type="AlphaFoldDB" id="A0AAV4V1G6"/>
<organism evidence="1 2">
    <name type="scientific">Caerostris extrusa</name>
    <name type="common">Bark spider</name>
    <name type="synonym">Caerostris bankana</name>
    <dbReference type="NCBI Taxonomy" id="172846"/>
    <lineage>
        <taxon>Eukaryota</taxon>
        <taxon>Metazoa</taxon>
        <taxon>Ecdysozoa</taxon>
        <taxon>Arthropoda</taxon>
        <taxon>Chelicerata</taxon>
        <taxon>Arachnida</taxon>
        <taxon>Araneae</taxon>
        <taxon>Araneomorphae</taxon>
        <taxon>Entelegynae</taxon>
        <taxon>Araneoidea</taxon>
        <taxon>Araneidae</taxon>
        <taxon>Caerostris</taxon>
    </lineage>
</organism>
<comment type="caution">
    <text evidence="1">The sequence shown here is derived from an EMBL/GenBank/DDBJ whole genome shotgun (WGS) entry which is preliminary data.</text>
</comment>
<name>A0AAV4V1G6_CAEEX</name>
<dbReference type="EMBL" id="BPLR01013777">
    <property type="protein sequence ID" value="GIY63719.1"/>
    <property type="molecule type" value="Genomic_DNA"/>
</dbReference>
<evidence type="ECO:0000313" key="2">
    <source>
        <dbReference type="Proteomes" id="UP001054945"/>
    </source>
</evidence>
<accession>A0AAV4V1G6</accession>
<sequence length="187" mass="21605">MAGNVEMARKKKDKHPLDSKDFELGIPMKRFVIACTKVKFFYLFVFKRTPQFCILTLWFWYETSFIFPATHYQNYTSSITSPLFSAYQRPISINARLLKPLITLPSALVFGEGLLESQKAKTAFYSPHSRKRTRLTACSNKDPFSTAECAVHCLQRIIYSRQPFIMRHLSMLKKSVDTLYAIGPISE</sequence>
<keyword evidence="2" id="KW-1185">Reference proteome</keyword>
<proteinExistence type="predicted"/>
<protein>
    <submittedName>
        <fullName evidence="1">Uncharacterized protein</fullName>
    </submittedName>
</protein>